<dbReference type="EMBL" id="LHXL01000005">
    <property type="protein sequence ID" value="KXA90469.1"/>
    <property type="molecule type" value="Genomic_DNA"/>
</dbReference>
<comment type="subcellular location">
    <subcellularLocation>
        <location evidence="1">Endomembrane system</location>
        <topology evidence="1">Multi-pass membrane protein</topology>
    </subcellularLocation>
</comment>
<dbReference type="AlphaFoldDB" id="A0A133U8G7"/>
<dbReference type="PATRIC" id="fig|1698261.3.peg.688"/>
<feature type="transmembrane region" description="Helical" evidence="5">
    <location>
        <begin position="6"/>
        <end position="23"/>
    </location>
</feature>
<dbReference type="InterPro" id="IPR052527">
    <property type="entry name" value="Metal_cation-efflux_comp"/>
</dbReference>
<dbReference type="GO" id="GO:0012505">
    <property type="term" value="C:endomembrane system"/>
    <property type="evidence" value="ECO:0007669"/>
    <property type="project" value="UniProtKB-SubCell"/>
</dbReference>
<dbReference type="Pfam" id="PF04191">
    <property type="entry name" value="PEMT"/>
    <property type="match status" value="1"/>
</dbReference>
<feature type="transmembrane region" description="Helical" evidence="5">
    <location>
        <begin position="82"/>
        <end position="104"/>
    </location>
</feature>
<evidence type="ECO:0000256" key="3">
    <source>
        <dbReference type="ARBA" id="ARBA00022989"/>
    </source>
</evidence>
<evidence type="ECO:0000256" key="1">
    <source>
        <dbReference type="ARBA" id="ARBA00004127"/>
    </source>
</evidence>
<feature type="transmembrane region" description="Helical" evidence="5">
    <location>
        <begin position="147"/>
        <end position="169"/>
    </location>
</feature>
<gene>
    <name evidence="6" type="ORF">AKJ62_00820</name>
</gene>
<dbReference type="Gene3D" id="1.20.120.1630">
    <property type="match status" value="1"/>
</dbReference>
<evidence type="ECO:0000256" key="2">
    <source>
        <dbReference type="ARBA" id="ARBA00022692"/>
    </source>
</evidence>
<reference evidence="6 7" key="1">
    <citation type="journal article" date="2016" name="Sci. Rep.">
        <title>Metabolic traits of an uncultured archaeal lineage -MSBL1- from brine pools of the Red Sea.</title>
        <authorList>
            <person name="Mwirichia R."/>
            <person name="Alam I."/>
            <person name="Rashid M."/>
            <person name="Vinu M."/>
            <person name="Ba-Alawi W."/>
            <person name="Anthony Kamau A."/>
            <person name="Kamanda Ngugi D."/>
            <person name="Goker M."/>
            <person name="Klenk H.P."/>
            <person name="Bajic V."/>
            <person name="Stingl U."/>
        </authorList>
    </citation>
    <scope>NUCLEOTIDE SEQUENCE [LARGE SCALE GENOMIC DNA]</scope>
    <source>
        <strain evidence="6">SCGC-AAA259D14</strain>
    </source>
</reference>
<protein>
    <recommendedName>
        <fullName evidence="8">Steroid 5-alpha reductase C-terminal domain-containing protein</fullName>
    </recommendedName>
</protein>
<keyword evidence="2 5" id="KW-0812">Transmembrane</keyword>
<dbReference type="PANTHER" id="PTHR43847:SF1">
    <property type="entry name" value="BLL3993 PROTEIN"/>
    <property type="match status" value="1"/>
</dbReference>
<evidence type="ECO:0000313" key="6">
    <source>
        <dbReference type="EMBL" id="KXA90469.1"/>
    </source>
</evidence>
<evidence type="ECO:0000256" key="4">
    <source>
        <dbReference type="ARBA" id="ARBA00023136"/>
    </source>
</evidence>
<name>A0A133U8G7_9EURY</name>
<evidence type="ECO:0000313" key="7">
    <source>
        <dbReference type="Proteomes" id="UP000070589"/>
    </source>
</evidence>
<evidence type="ECO:0008006" key="8">
    <source>
        <dbReference type="Google" id="ProtNLM"/>
    </source>
</evidence>
<dbReference type="PANTHER" id="PTHR43847">
    <property type="entry name" value="BLL3993 PROTEIN"/>
    <property type="match status" value="1"/>
</dbReference>
<keyword evidence="4 5" id="KW-0472">Membrane</keyword>
<keyword evidence="7" id="KW-1185">Reference proteome</keyword>
<proteinExistence type="predicted"/>
<dbReference type="InterPro" id="IPR007318">
    <property type="entry name" value="Phopholipid_MeTrfase"/>
</dbReference>
<evidence type="ECO:0000256" key="5">
    <source>
        <dbReference type="SAM" id="Phobius"/>
    </source>
</evidence>
<accession>A0A133U8G7</accession>
<sequence>MFGYFFACITGFFLMMILHLWSVEHRKLKQRFGEDKGIKIGKILGAVSGWMELVFLIGFWTSPQPRFTLFSNSSVLLPFVGLSIPLFHLITAIPLMIAGAWVAIKAVKEMSGEVGFVVVDAHSVPEKVVKSGPYTIVRHPQYLGANLAHIGGSILFSASYALLFTPIYVMCNYLISWKEEEELVKELGREYKEYQENTPMFVPKIWKKRKVCGKDLTKFGPRMNKKGSDLTFSWRFSQPVH</sequence>
<comment type="caution">
    <text evidence="6">The sequence shown here is derived from an EMBL/GenBank/DDBJ whole genome shotgun (WGS) entry which is preliminary data.</text>
</comment>
<feature type="transmembrane region" description="Helical" evidence="5">
    <location>
        <begin position="43"/>
        <end position="62"/>
    </location>
</feature>
<dbReference type="Proteomes" id="UP000070589">
    <property type="component" value="Unassembled WGS sequence"/>
</dbReference>
<keyword evidence="3 5" id="KW-1133">Transmembrane helix</keyword>
<organism evidence="6 7">
    <name type="scientific">candidate division MSBL1 archaeon SCGC-AAA259D14</name>
    <dbReference type="NCBI Taxonomy" id="1698261"/>
    <lineage>
        <taxon>Archaea</taxon>
        <taxon>Methanobacteriati</taxon>
        <taxon>Methanobacteriota</taxon>
        <taxon>candidate division MSBL1</taxon>
    </lineage>
</organism>